<name>A0A0J1BFC0_RHOIS</name>
<dbReference type="EMBL" id="LECT01000021">
    <property type="protein sequence ID" value="KLU05245.1"/>
    <property type="molecule type" value="Genomic_DNA"/>
</dbReference>
<dbReference type="RefSeq" id="WP_201778943.1">
    <property type="nucleotide sequence ID" value="NZ_LECT01000021.1"/>
</dbReference>
<evidence type="ECO:0000313" key="4">
    <source>
        <dbReference type="Proteomes" id="UP000036367"/>
    </source>
</evidence>
<evidence type="ECO:0000256" key="1">
    <source>
        <dbReference type="SAM" id="MobiDB-lite"/>
    </source>
</evidence>
<evidence type="ECO:0000259" key="2">
    <source>
        <dbReference type="Pfam" id="PF04972"/>
    </source>
</evidence>
<keyword evidence="4" id="KW-1185">Reference proteome</keyword>
<accession>A0A0J1BFC0</accession>
<feature type="region of interest" description="Disordered" evidence="1">
    <location>
        <begin position="1"/>
        <end position="23"/>
    </location>
</feature>
<reference evidence="3" key="1">
    <citation type="submission" date="2015-05" db="EMBL/GenBank/DDBJ databases">
        <title>Permanent draft genome of Rhodopirellula islandicus K833.</title>
        <authorList>
            <person name="Kizina J."/>
            <person name="Richter M."/>
            <person name="Glockner F.O."/>
            <person name="Harder J."/>
        </authorList>
    </citation>
    <scope>NUCLEOTIDE SEQUENCE [LARGE SCALE GENOMIC DNA]</scope>
    <source>
        <strain evidence="3">K833</strain>
    </source>
</reference>
<proteinExistence type="predicted"/>
<evidence type="ECO:0000313" key="3">
    <source>
        <dbReference type="EMBL" id="KLU05245.1"/>
    </source>
</evidence>
<gene>
    <name evidence="3" type="ORF">RISK_002736</name>
</gene>
<organism evidence="3 4">
    <name type="scientific">Rhodopirellula islandica</name>
    <dbReference type="NCBI Taxonomy" id="595434"/>
    <lineage>
        <taxon>Bacteria</taxon>
        <taxon>Pseudomonadati</taxon>
        <taxon>Planctomycetota</taxon>
        <taxon>Planctomycetia</taxon>
        <taxon>Pirellulales</taxon>
        <taxon>Pirellulaceae</taxon>
        <taxon>Rhodopirellula</taxon>
    </lineage>
</organism>
<dbReference type="Proteomes" id="UP000036367">
    <property type="component" value="Unassembled WGS sequence"/>
</dbReference>
<protein>
    <recommendedName>
        <fullName evidence="2">BON domain-containing protein</fullName>
    </recommendedName>
</protein>
<feature type="compositionally biased region" description="Polar residues" evidence="1">
    <location>
        <begin position="8"/>
        <end position="17"/>
    </location>
</feature>
<dbReference type="PATRIC" id="fig|595434.4.peg.2607"/>
<comment type="caution">
    <text evidence="3">The sequence shown here is derived from an EMBL/GenBank/DDBJ whole genome shotgun (WGS) entry which is preliminary data.</text>
</comment>
<dbReference type="InterPro" id="IPR007055">
    <property type="entry name" value="BON_dom"/>
</dbReference>
<feature type="domain" description="BON" evidence="2">
    <location>
        <begin position="44"/>
        <end position="92"/>
    </location>
</feature>
<sequence>MQAIPLSEKQSFPSNSLAVHPTACPTRDVSDRFNAEMRRVGHGELRGIRVDVNDQGIVLQGRVSSFYLKQLAQEAVRPLSRSLRILNQICVTGKKPLNRKRLPIARRITLDSPSRDSE</sequence>
<dbReference type="Pfam" id="PF04972">
    <property type="entry name" value="BON"/>
    <property type="match status" value="1"/>
</dbReference>
<dbReference type="AlphaFoldDB" id="A0A0J1BFC0"/>